<reference evidence="2 3" key="1">
    <citation type="journal article" date="2010" name="J. Bacteriol.">
        <title>Genome sequences of Pelagibaca bermudensis HTCC2601T and Maritimibacter alkaliphilus HTCC2654T, the type strains of two marine Roseobacter genera.</title>
        <authorList>
            <person name="Thrash J.C."/>
            <person name="Cho J.C."/>
            <person name="Ferriera S."/>
            <person name="Johnson J."/>
            <person name="Vergin K.L."/>
            <person name="Giovannoni S.J."/>
        </authorList>
    </citation>
    <scope>NUCLEOTIDE SEQUENCE [LARGE SCALE GENOMIC DNA]</scope>
    <source>
        <strain evidence="2 3">HTCC2654</strain>
    </source>
</reference>
<organism evidence="2 3">
    <name type="scientific">Maritimibacter alkaliphilus HTCC2654</name>
    <dbReference type="NCBI Taxonomy" id="314271"/>
    <lineage>
        <taxon>Bacteria</taxon>
        <taxon>Pseudomonadati</taxon>
        <taxon>Pseudomonadota</taxon>
        <taxon>Alphaproteobacteria</taxon>
        <taxon>Rhodobacterales</taxon>
        <taxon>Roseobacteraceae</taxon>
        <taxon>Maritimibacter</taxon>
    </lineage>
</organism>
<accession>A3VGZ6</accession>
<name>A3VGZ6_9RHOB</name>
<evidence type="ECO:0000313" key="3">
    <source>
        <dbReference type="Proteomes" id="UP000002931"/>
    </source>
</evidence>
<dbReference type="EMBL" id="AAMT01000008">
    <property type="protein sequence ID" value="EAQ12551.1"/>
    <property type="molecule type" value="Genomic_DNA"/>
</dbReference>
<keyword evidence="3" id="KW-1185">Reference proteome</keyword>
<feature type="region of interest" description="Disordered" evidence="1">
    <location>
        <begin position="1"/>
        <end position="20"/>
    </location>
</feature>
<comment type="caution">
    <text evidence="2">The sequence shown here is derived from an EMBL/GenBank/DDBJ whole genome shotgun (WGS) entry which is preliminary data.</text>
</comment>
<dbReference type="HOGENOM" id="CLU_3428252_0_0_5"/>
<evidence type="ECO:0000256" key="1">
    <source>
        <dbReference type="SAM" id="MobiDB-lite"/>
    </source>
</evidence>
<proteinExistence type="predicted"/>
<dbReference type="AlphaFoldDB" id="A3VGZ6"/>
<gene>
    <name evidence="2" type="ORF">RB2654_14735</name>
</gene>
<dbReference type="Proteomes" id="UP000002931">
    <property type="component" value="Unassembled WGS sequence"/>
</dbReference>
<protein>
    <submittedName>
        <fullName evidence="2">Uncharacterized protein</fullName>
    </submittedName>
</protein>
<evidence type="ECO:0000313" key="2">
    <source>
        <dbReference type="EMBL" id="EAQ12551.1"/>
    </source>
</evidence>
<sequence length="20" mass="2204">MMIRRAVPLRTLANGPRPGP</sequence>